<proteinExistence type="predicted"/>
<evidence type="ECO:0000313" key="2">
    <source>
        <dbReference type="Proteomes" id="UP000765509"/>
    </source>
</evidence>
<name>A0A9Q3B7U7_9BASI</name>
<sequence length="102" mass="11147">MPPWPPPPLNILALPLCPQDMDPMPPSHLSNPLCRSQSLHSDSALKTCLGHRPHPSLCFLPPTILTLLQCPQDVTPVPPSPLLTLPQHLMSLCSRKALKISL</sequence>
<accession>A0A9Q3B7U7</accession>
<comment type="caution">
    <text evidence="1">The sequence shown here is derived from an EMBL/GenBank/DDBJ whole genome shotgun (WGS) entry which is preliminary data.</text>
</comment>
<protein>
    <submittedName>
        <fullName evidence="1">Uncharacterized protein</fullName>
    </submittedName>
</protein>
<reference evidence="1" key="1">
    <citation type="submission" date="2021-03" db="EMBL/GenBank/DDBJ databases">
        <title>Draft genome sequence of rust myrtle Austropuccinia psidii MF-1, a brazilian biotype.</title>
        <authorList>
            <person name="Quecine M.C."/>
            <person name="Pachon D.M.R."/>
            <person name="Bonatelli M.L."/>
            <person name="Correr F.H."/>
            <person name="Franceschini L.M."/>
            <person name="Leite T.F."/>
            <person name="Margarido G.R.A."/>
            <person name="Almeida C.A."/>
            <person name="Ferrarezi J.A."/>
            <person name="Labate C.A."/>
        </authorList>
    </citation>
    <scope>NUCLEOTIDE SEQUENCE</scope>
    <source>
        <strain evidence="1">MF-1</strain>
    </source>
</reference>
<organism evidence="1 2">
    <name type="scientific">Austropuccinia psidii MF-1</name>
    <dbReference type="NCBI Taxonomy" id="1389203"/>
    <lineage>
        <taxon>Eukaryota</taxon>
        <taxon>Fungi</taxon>
        <taxon>Dikarya</taxon>
        <taxon>Basidiomycota</taxon>
        <taxon>Pucciniomycotina</taxon>
        <taxon>Pucciniomycetes</taxon>
        <taxon>Pucciniales</taxon>
        <taxon>Sphaerophragmiaceae</taxon>
        <taxon>Austropuccinia</taxon>
    </lineage>
</organism>
<dbReference type="Proteomes" id="UP000765509">
    <property type="component" value="Unassembled WGS sequence"/>
</dbReference>
<keyword evidence="2" id="KW-1185">Reference proteome</keyword>
<gene>
    <name evidence="1" type="ORF">O181_000004</name>
</gene>
<dbReference type="AlphaFoldDB" id="A0A9Q3B7U7"/>
<evidence type="ECO:0000313" key="1">
    <source>
        <dbReference type="EMBL" id="MBW0460289.1"/>
    </source>
</evidence>
<dbReference type="EMBL" id="AVOT02000001">
    <property type="protein sequence ID" value="MBW0460289.1"/>
    <property type="molecule type" value="Genomic_DNA"/>
</dbReference>